<gene>
    <name evidence="1" type="ORF">NQ176_g3652</name>
</gene>
<dbReference type="Proteomes" id="UP001143910">
    <property type="component" value="Unassembled WGS sequence"/>
</dbReference>
<protein>
    <submittedName>
        <fullName evidence="1">Uncharacterized protein</fullName>
    </submittedName>
</protein>
<reference evidence="1" key="1">
    <citation type="submission" date="2022-08" db="EMBL/GenBank/DDBJ databases">
        <title>Genome Sequence of Lecanicillium fungicola.</title>
        <authorList>
            <person name="Buettner E."/>
        </authorList>
    </citation>
    <scope>NUCLEOTIDE SEQUENCE</scope>
    <source>
        <strain evidence="1">Babe33</strain>
    </source>
</reference>
<dbReference type="EMBL" id="JANJQO010000348">
    <property type="protein sequence ID" value="KAJ2978737.1"/>
    <property type="molecule type" value="Genomic_DNA"/>
</dbReference>
<evidence type="ECO:0000313" key="1">
    <source>
        <dbReference type="EMBL" id="KAJ2978737.1"/>
    </source>
</evidence>
<evidence type="ECO:0000313" key="2">
    <source>
        <dbReference type="Proteomes" id="UP001143910"/>
    </source>
</evidence>
<organism evidence="1 2">
    <name type="scientific">Zarea fungicola</name>
    <dbReference type="NCBI Taxonomy" id="93591"/>
    <lineage>
        <taxon>Eukaryota</taxon>
        <taxon>Fungi</taxon>
        <taxon>Dikarya</taxon>
        <taxon>Ascomycota</taxon>
        <taxon>Pezizomycotina</taxon>
        <taxon>Sordariomycetes</taxon>
        <taxon>Hypocreomycetidae</taxon>
        <taxon>Hypocreales</taxon>
        <taxon>Cordycipitaceae</taxon>
        <taxon>Zarea</taxon>
    </lineage>
</organism>
<keyword evidence="2" id="KW-1185">Reference proteome</keyword>
<sequence>MDWWQGSNHGIDASLNKELASSAFVSFVTDPLQNYFTGAGPVWGCTIVSVVSDRGAWTGHFWQGFFENDDLFHDQVIEFLAEGNQAEGYPGLANLVIPGGPFDLAQTKFLGVTIMTPEGWTHKINAQNPFQEPELVRQTGQIRYLERFNAIVLKLDSIFGISNLKVTSVVYPFDETVWSFINVSTDPNICEWYPILDRSPRLKNGPWTGMLTIQRRATQEPRLAPAVRIFAGSDLVFNQAWAP</sequence>
<comment type="caution">
    <text evidence="1">The sequence shown here is derived from an EMBL/GenBank/DDBJ whole genome shotgun (WGS) entry which is preliminary data.</text>
</comment>
<proteinExistence type="predicted"/>
<name>A0ACC1NIJ9_9HYPO</name>
<accession>A0ACC1NIJ9</accession>